<organism evidence="1 2">
    <name type="scientific">Phormidesmis priestleyi</name>
    <dbReference type="NCBI Taxonomy" id="268141"/>
    <lineage>
        <taxon>Bacteria</taxon>
        <taxon>Bacillati</taxon>
        <taxon>Cyanobacteriota</taxon>
        <taxon>Cyanophyceae</taxon>
        <taxon>Leptolyngbyales</taxon>
        <taxon>Leptolyngbyaceae</taxon>
        <taxon>Phormidesmis</taxon>
    </lineage>
</organism>
<sequence>MATYVVTGRSKTGKPVRQKVDAASQAEARTLIKEQGVHIQDIKESKGMSFSLADIQ</sequence>
<name>A0A2W4ZQS3_9CYAN</name>
<dbReference type="Proteomes" id="UP000249794">
    <property type="component" value="Unassembled WGS sequence"/>
</dbReference>
<proteinExistence type="predicted"/>
<dbReference type="AlphaFoldDB" id="A0A2W4ZQS3"/>
<dbReference type="EMBL" id="QBMP01000055">
    <property type="protein sequence ID" value="PZO57198.1"/>
    <property type="molecule type" value="Genomic_DNA"/>
</dbReference>
<evidence type="ECO:0000313" key="1">
    <source>
        <dbReference type="EMBL" id="PZO57198.1"/>
    </source>
</evidence>
<gene>
    <name evidence="1" type="ORF">DCF15_07455</name>
</gene>
<accession>A0A2W4ZQS3</accession>
<reference evidence="2" key="1">
    <citation type="submission" date="2018-04" db="EMBL/GenBank/DDBJ databases">
        <authorList>
            <person name="Cornet L."/>
        </authorList>
    </citation>
    <scope>NUCLEOTIDE SEQUENCE [LARGE SCALE GENOMIC DNA]</scope>
</reference>
<comment type="caution">
    <text evidence="1">The sequence shown here is derived from an EMBL/GenBank/DDBJ whole genome shotgun (WGS) entry which is preliminary data.</text>
</comment>
<evidence type="ECO:0000313" key="2">
    <source>
        <dbReference type="Proteomes" id="UP000249794"/>
    </source>
</evidence>
<feature type="non-terminal residue" evidence="1">
    <location>
        <position position="56"/>
    </location>
</feature>
<reference evidence="1 2" key="2">
    <citation type="submission" date="2018-06" db="EMBL/GenBank/DDBJ databases">
        <title>Metagenomic assembly of (sub)arctic Cyanobacteria and their associated microbiome from non-axenic cultures.</title>
        <authorList>
            <person name="Baurain D."/>
        </authorList>
    </citation>
    <scope>NUCLEOTIDE SEQUENCE [LARGE SCALE GENOMIC DNA]</scope>
    <source>
        <strain evidence="1">ULC027bin1</strain>
    </source>
</reference>
<protein>
    <submittedName>
        <fullName evidence="1">Pilus assembly protein PilC</fullName>
    </submittedName>
</protein>